<keyword evidence="3" id="KW-1185">Reference proteome</keyword>
<evidence type="ECO:0000259" key="1">
    <source>
        <dbReference type="SMART" id="SM00651"/>
    </source>
</evidence>
<protein>
    <submittedName>
        <fullName evidence="2">LSM domain</fullName>
    </submittedName>
</protein>
<feature type="domain" description="Sm" evidence="1">
    <location>
        <begin position="12"/>
        <end position="125"/>
    </location>
</feature>
<accession>A0ABN7AM46</accession>
<dbReference type="PANTHER" id="PTHR21415:SF1">
    <property type="entry name" value="U7 SNRNA-ASSOCIATED SM-LIKE PROTEIN LSM11"/>
    <property type="match status" value="1"/>
</dbReference>
<dbReference type="Gene3D" id="2.30.30.100">
    <property type="match status" value="1"/>
</dbReference>
<sequence>MKWMRGIDGPMKLLRVWMETKAQVKIVTRNAETVRGHVIGYITAFDKVWNLAVEEATEIWTRRRLDKRKILPVGENSAEIPPDTAGRRMKAPLVQVKNIGNGMELCERKVDKILLKGEHIVLVSKIA</sequence>
<evidence type="ECO:0000313" key="3">
    <source>
        <dbReference type="Proteomes" id="UP001307889"/>
    </source>
</evidence>
<reference evidence="2 3" key="1">
    <citation type="submission" date="2023-09" db="EMBL/GenBank/DDBJ databases">
        <title>Nesidiocoris tenuis whole genome shotgun sequence.</title>
        <authorList>
            <person name="Shibata T."/>
            <person name="Shimoda M."/>
            <person name="Kobayashi T."/>
            <person name="Uehara T."/>
        </authorList>
    </citation>
    <scope>NUCLEOTIDE SEQUENCE [LARGE SCALE GENOMIC DNA]</scope>
    <source>
        <strain evidence="2 3">Japan</strain>
    </source>
</reference>
<dbReference type="EMBL" id="AP028912">
    <property type="protein sequence ID" value="BES93313.1"/>
    <property type="molecule type" value="Genomic_DNA"/>
</dbReference>
<organism evidence="2 3">
    <name type="scientific">Nesidiocoris tenuis</name>
    <dbReference type="NCBI Taxonomy" id="355587"/>
    <lineage>
        <taxon>Eukaryota</taxon>
        <taxon>Metazoa</taxon>
        <taxon>Ecdysozoa</taxon>
        <taxon>Arthropoda</taxon>
        <taxon>Hexapoda</taxon>
        <taxon>Insecta</taxon>
        <taxon>Pterygota</taxon>
        <taxon>Neoptera</taxon>
        <taxon>Paraneoptera</taxon>
        <taxon>Hemiptera</taxon>
        <taxon>Heteroptera</taxon>
        <taxon>Panheteroptera</taxon>
        <taxon>Cimicomorpha</taxon>
        <taxon>Miridae</taxon>
        <taxon>Dicyphina</taxon>
        <taxon>Nesidiocoris</taxon>
    </lineage>
</organism>
<dbReference type="InterPro" id="IPR039267">
    <property type="entry name" value="Lsm11"/>
</dbReference>
<dbReference type="InterPro" id="IPR010920">
    <property type="entry name" value="LSM_dom_sf"/>
</dbReference>
<dbReference type="InterPro" id="IPR001163">
    <property type="entry name" value="Sm_dom_euk/arc"/>
</dbReference>
<proteinExistence type="predicted"/>
<dbReference type="SMART" id="SM00651">
    <property type="entry name" value="Sm"/>
    <property type="match status" value="1"/>
</dbReference>
<dbReference type="SUPFAM" id="SSF50182">
    <property type="entry name" value="Sm-like ribonucleoproteins"/>
    <property type="match status" value="1"/>
</dbReference>
<dbReference type="PANTHER" id="PTHR21415">
    <property type="entry name" value="U7 SNRNA-ASSOCIATED SM-LIKE PROTEIN LSM11"/>
    <property type="match status" value="1"/>
</dbReference>
<name>A0ABN7AM46_9HEMI</name>
<dbReference type="Proteomes" id="UP001307889">
    <property type="component" value="Chromosome 4"/>
</dbReference>
<dbReference type="Pfam" id="PF01423">
    <property type="entry name" value="LSM"/>
    <property type="match status" value="1"/>
</dbReference>
<evidence type="ECO:0000313" key="2">
    <source>
        <dbReference type="EMBL" id="BES93313.1"/>
    </source>
</evidence>
<gene>
    <name evidence="2" type="ORF">NTJ_06122</name>
</gene>